<sequence length="71" mass="8252">MKLLFPTFEDIKTMYGWGSYTNEQIKWFVEKGAIDKEEYVLITGQKYPDNADTPTNINVQTHSYQATIEAE</sequence>
<name>A0ABS6GTA3_MAMLE</name>
<evidence type="ECO:0000313" key="1">
    <source>
        <dbReference type="EMBL" id="MBU6112558.1"/>
    </source>
</evidence>
<protein>
    <submittedName>
        <fullName evidence="1">XkdX family protein</fullName>
    </submittedName>
</protein>
<organism evidence="1 2">
    <name type="scientific">Mammaliicoccus lentus</name>
    <name type="common">Staphylococcus lentus</name>
    <dbReference type="NCBI Taxonomy" id="42858"/>
    <lineage>
        <taxon>Bacteria</taxon>
        <taxon>Bacillati</taxon>
        <taxon>Bacillota</taxon>
        <taxon>Bacilli</taxon>
        <taxon>Bacillales</taxon>
        <taxon>Staphylococcaceae</taxon>
        <taxon>Mammaliicoccus</taxon>
    </lineage>
</organism>
<evidence type="ECO:0000313" key="2">
    <source>
        <dbReference type="Proteomes" id="UP000770161"/>
    </source>
</evidence>
<dbReference type="InterPro" id="IPR010022">
    <property type="entry name" value="XkdX"/>
</dbReference>
<dbReference type="NCBIfam" id="TIGR01669">
    <property type="entry name" value="phage_XkdX"/>
    <property type="match status" value="1"/>
</dbReference>
<proteinExistence type="predicted"/>
<dbReference type="Proteomes" id="UP000770161">
    <property type="component" value="Unassembled WGS sequence"/>
</dbReference>
<dbReference type="Pfam" id="PF09693">
    <property type="entry name" value="Phage_XkdX"/>
    <property type="match status" value="1"/>
</dbReference>
<accession>A0ABS6GTA3</accession>
<dbReference type="EMBL" id="JAHLZN010000001">
    <property type="protein sequence ID" value="MBU6112558.1"/>
    <property type="molecule type" value="Genomic_DNA"/>
</dbReference>
<comment type="caution">
    <text evidence="1">The sequence shown here is derived from an EMBL/GenBank/DDBJ whole genome shotgun (WGS) entry which is preliminary data.</text>
</comment>
<reference evidence="1 2" key="1">
    <citation type="submission" date="2021-06" db="EMBL/GenBank/DDBJ databases">
        <title>Staphylococcus lentus K169 genome sequencing.</title>
        <authorList>
            <person name="Sundareshan S."/>
            <person name="Akhila D.S."/>
            <person name="Prachi D."/>
            <person name="Sivakumar R."/>
            <person name="Rajendhran J."/>
            <person name="Isloor S."/>
            <person name="Hegde N.R."/>
        </authorList>
    </citation>
    <scope>NUCLEOTIDE SEQUENCE [LARGE SCALE GENOMIC DNA]</scope>
    <source>
        <strain evidence="1 2">K169</strain>
    </source>
</reference>
<gene>
    <name evidence="1" type="ORF">KQ656_01235</name>
</gene>
<keyword evidence="2" id="KW-1185">Reference proteome</keyword>